<reference evidence="6" key="1">
    <citation type="journal article" date="2013" name="Nature">
        <title>Pan genome of the phytoplankton Emiliania underpins its global distribution.</title>
        <authorList>
            <person name="Read B.A."/>
            <person name="Kegel J."/>
            <person name="Klute M.J."/>
            <person name="Kuo A."/>
            <person name="Lefebvre S.C."/>
            <person name="Maumus F."/>
            <person name="Mayer C."/>
            <person name="Miller J."/>
            <person name="Monier A."/>
            <person name="Salamov A."/>
            <person name="Young J."/>
            <person name="Aguilar M."/>
            <person name="Claverie J.M."/>
            <person name="Frickenhaus S."/>
            <person name="Gonzalez K."/>
            <person name="Herman E.K."/>
            <person name="Lin Y.C."/>
            <person name="Napier J."/>
            <person name="Ogata H."/>
            <person name="Sarno A.F."/>
            <person name="Shmutz J."/>
            <person name="Schroeder D."/>
            <person name="de Vargas C."/>
            <person name="Verret F."/>
            <person name="von Dassow P."/>
            <person name="Valentin K."/>
            <person name="Van de Peer Y."/>
            <person name="Wheeler G."/>
            <person name="Dacks J.B."/>
            <person name="Delwiche C.F."/>
            <person name="Dyhrman S.T."/>
            <person name="Glockner G."/>
            <person name="John U."/>
            <person name="Richards T."/>
            <person name="Worden A.Z."/>
            <person name="Zhang X."/>
            <person name="Grigoriev I.V."/>
            <person name="Allen A.E."/>
            <person name="Bidle K."/>
            <person name="Borodovsky M."/>
            <person name="Bowler C."/>
            <person name="Brownlee C."/>
            <person name="Cock J.M."/>
            <person name="Elias M."/>
            <person name="Gladyshev V.N."/>
            <person name="Groth M."/>
            <person name="Guda C."/>
            <person name="Hadaegh A."/>
            <person name="Iglesias-Rodriguez M.D."/>
            <person name="Jenkins J."/>
            <person name="Jones B.M."/>
            <person name="Lawson T."/>
            <person name="Leese F."/>
            <person name="Lindquist E."/>
            <person name="Lobanov A."/>
            <person name="Lomsadze A."/>
            <person name="Malik S.B."/>
            <person name="Marsh M.E."/>
            <person name="Mackinder L."/>
            <person name="Mock T."/>
            <person name="Mueller-Roeber B."/>
            <person name="Pagarete A."/>
            <person name="Parker M."/>
            <person name="Probert I."/>
            <person name="Quesneville H."/>
            <person name="Raines C."/>
            <person name="Rensing S.A."/>
            <person name="Riano-Pachon D.M."/>
            <person name="Richier S."/>
            <person name="Rokitta S."/>
            <person name="Shiraiwa Y."/>
            <person name="Soanes D.M."/>
            <person name="van der Giezen M."/>
            <person name="Wahlund T.M."/>
            <person name="Williams B."/>
            <person name="Wilson W."/>
            <person name="Wolfe G."/>
            <person name="Wurch L.L."/>
        </authorList>
    </citation>
    <scope>NUCLEOTIDE SEQUENCE</scope>
</reference>
<dbReference type="Gene3D" id="3.40.50.880">
    <property type="match status" value="1"/>
</dbReference>
<evidence type="ECO:0000256" key="1">
    <source>
        <dbReference type="ARBA" id="ARBA00006534"/>
    </source>
</evidence>
<evidence type="ECO:0000313" key="5">
    <source>
        <dbReference type="EnsemblProtists" id="EOD08575"/>
    </source>
</evidence>
<dbReference type="GO" id="GO:0006508">
    <property type="term" value="P:proteolysis"/>
    <property type="evidence" value="ECO:0007669"/>
    <property type="project" value="UniProtKB-KW"/>
</dbReference>
<comment type="similarity">
    <text evidence="1">Belongs to the peptidase S51 family.</text>
</comment>
<organism evidence="5 6">
    <name type="scientific">Emiliania huxleyi (strain CCMP1516)</name>
    <dbReference type="NCBI Taxonomy" id="280463"/>
    <lineage>
        <taxon>Eukaryota</taxon>
        <taxon>Haptista</taxon>
        <taxon>Haptophyta</taxon>
        <taxon>Prymnesiophyceae</taxon>
        <taxon>Isochrysidales</taxon>
        <taxon>Noelaerhabdaceae</taxon>
        <taxon>Emiliania</taxon>
    </lineage>
</organism>
<dbReference type="HOGENOM" id="CLU_1716680_0_0_1"/>
<dbReference type="RefSeq" id="XP_005790194.1">
    <property type="nucleotide sequence ID" value="XM_005790137.1"/>
</dbReference>
<dbReference type="Pfam" id="PF03575">
    <property type="entry name" value="Peptidase_S51"/>
    <property type="match status" value="1"/>
</dbReference>
<dbReference type="GeneID" id="17283035"/>
<proteinExistence type="inferred from homology"/>
<keyword evidence="2" id="KW-0645">Protease</keyword>
<dbReference type="InterPro" id="IPR005320">
    <property type="entry name" value="Peptidase_S51"/>
</dbReference>
<dbReference type="KEGG" id="ehx:EMIHUDRAFT_224998"/>
<dbReference type="PaxDb" id="2903-EOD08575"/>
<dbReference type="EnsemblProtists" id="EOD37765">
    <property type="protein sequence ID" value="EOD37765"/>
    <property type="gene ID" value="EMIHUDRAFT_224998"/>
</dbReference>
<accession>A0A0D3IBE0</accession>
<evidence type="ECO:0000256" key="2">
    <source>
        <dbReference type="ARBA" id="ARBA00022670"/>
    </source>
</evidence>
<dbReference type="GO" id="GO:0008236">
    <property type="term" value="F:serine-type peptidase activity"/>
    <property type="evidence" value="ECO:0007669"/>
    <property type="project" value="UniProtKB-KW"/>
</dbReference>
<evidence type="ECO:0000256" key="4">
    <source>
        <dbReference type="ARBA" id="ARBA00022825"/>
    </source>
</evidence>
<protein>
    <submittedName>
        <fullName evidence="5">Uncharacterized protein</fullName>
    </submittedName>
</protein>
<keyword evidence="6" id="KW-1185">Reference proteome</keyword>
<name>A0A0D3IBE0_EMIH1</name>
<dbReference type="InterPro" id="IPR029062">
    <property type="entry name" value="Class_I_gatase-like"/>
</dbReference>
<dbReference type="Proteomes" id="UP000013827">
    <property type="component" value="Unassembled WGS sequence"/>
</dbReference>
<keyword evidence="4" id="KW-0720">Serine protease</keyword>
<dbReference type="KEGG" id="ehx:EMIHUDRAFT_217285"/>
<dbReference type="AlphaFoldDB" id="A0A0D3IBE0"/>
<sequence length="153" mass="15964">MDASSLFITADSRPLFGGWFASTVGAAVAASVHRFRRGNLVFYLGACNGDDLSSFQIFEAACRKLPPLEVRHLRVSAPAVADDMARLEDEAALIVLAGSDVRRGWQAMCSCGLDSAVRRAVARGAVLLGVSAGAVLMGSVGHEGGEPFAALGR</sequence>
<reference evidence="5" key="2">
    <citation type="submission" date="2024-10" db="UniProtKB">
        <authorList>
            <consortium name="EnsemblProtists"/>
        </authorList>
    </citation>
    <scope>IDENTIFICATION</scope>
</reference>
<keyword evidence="3" id="KW-0378">Hydrolase</keyword>
<dbReference type="EnsemblProtists" id="EOD08575">
    <property type="protein sequence ID" value="EOD08575"/>
    <property type="gene ID" value="EMIHUDRAFT_217285"/>
</dbReference>
<evidence type="ECO:0000256" key="3">
    <source>
        <dbReference type="ARBA" id="ARBA00022801"/>
    </source>
</evidence>
<dbReference type="RefSeq" id="XP_005761004.1">
    <property type="nucleotide sequence ID" value="XM_005760947.1"/>
</dbReference>
<dbReference type="GeneID" id="17254747"/>
<dbReference type="SUPFAM" id="SSF52317">
    <property type="entry name" value="Class I glutamine amidotransferase-like"/>
    <property type="match status" value="1"/>
</dbReference>
<evidence type="ECO:0000313" key="6">
    <source>
        <dbReference type="Proteomes" id="UP000013827"/>
    </source>
</evidence>